<organism evidence="3 4">
    <name type="scientific">Thalassospira lohafexi</name>
    <dbReference type="NCBI Taxonomy" id="744227"/>
    <lineage>
        <taxon>Bacteria</taxon>
        <taxon>Pseudomonadati</taxon>
        <taxon>Pseudomonadota</taxon>
        <taxon>Alphaproteobacteria</taxon>
        <taxon>Rhodospirillales</taxon>
        <taxon>Thalassospiraceae</taxon>
        <taxon>Thalassospira</taxon>
    </lineage>
</organism>
<feature type="region of interest" description="Disordered" evidence="1">
    <location>
        <begin position="1"/>
        <end position="270"/>
    </location>
</feature>
<accession>A0A2N3L2G0</accession>
<name>A0A2N3L2G0_9PROT</name>
<dbReference type="AlphaFoldDB" id="A0A2N3L2G0"/>
<dbReference type="EMBL" id="NXGX01000008">
    <property type="protein sequence ID" value="PKR57004.1"/>
    <property type="molecule type" value="Genomic_DNA"/>
</dbReference>
<feature type="compositionally biased region" description="Basic and acidic residues" evidence="1">
    <location>
        <begin position="74"/>
        <end position="85"/>
    </location>
</feature>
<proteinExistence type="predicted"/>
<evidence type="ECO:0000313" key="4">
    <source>
        <dbReference type="Proteomes" id="UP000233332"/>
    </source>
</evidence>
<sequence length="450" mass="46639">MAVSKPKASGKPQKTSVAAKKNASTPSTQTSGNKDDVVTKRVVMTSSEIEAAAKKPDDISSVEKNSTKPAASPPKDKAHSAEDVKPISSAPSSEKADQMPVANTPDSASVVKVDADTGAEVKASPAEVSTTATRAKAPATSSPASKQSKPVKSAPKPAAKSGAARSAATKKPVSKKMAASKPSPKAEKVSTVTQTTKSAAAAKPADAKVTAPKKTAAPAKAQATASKSSTTQKTVAPSSPPKLVPQKESQAPTTASSPKPAAKEAPEGAPSDVFGMGAMFMDTNAMEKFFDMWKTPEVDAIFTASNDAFEDSISAANEAFSRMFETMTGQSDVFSGAGSRVVAQYEELVETQQKKLEEIWHASAALMEKSGGVGTELVSWAQREMDASQADIEALSKAESLSDIQEVNSRILNRCVESGLAEGEKVQEMMFSALSDSFSAMNKAANAGMK</sequence>
<evidence type="ECO:0000313" key="3">
    <source>
        <dbReference type="EMBL" id="PKR57004.1"/>
    </source>
</evidence>
<feature type="compositionally biased region" description="Low complexity" evidence="1">
    <location>
        <begin position="251"/>
        <end position="260"/>
    </location>
</feature>
<dbReference type="Pfam" id="PF09361">
    <property type="entry name" value="Phasin_2"/>
    <property type="match status" value="1"/>
</dbReference>
<keyword evidence="4" id="KW-1185">Reference proteome</keyword>
<comment type="caution">
    <text evidence="3">The sequence shown here is derived from an EMBL/GenBank/DDBJ whole genome shotgun (WGS) entry which is preliminary data.</text>
</comment>
<feature type="domain" description="Phasin" evidence="2">
    <location>
        <begin position="346"/>
        <end position="443"/>
    </location>
</feature>
<dbReference type="InterPro" id="IPR018968">
    <property type="entry name" value="Phasin"/>
</dbReference>
<dbReference type="Proteomes" id="UP000233332">
    <property type="component" value="Unassembled WGS sequence"/>
</dbReference>
<reference evidence="3 4" key="1">
    <citation type="submission" date="2017-09" db="EMBL/GenBank/DDBJ databases">
        <title>Biodiversity and function of Thalassospira species in the particle-attached aromatic-hydrocarbon-degrading consortia from the surface seawater of the China South Sea.</title>
        <authorList>
            <person name="Dong C."/>
            <person name="Lai Q."/>
            <person name="Shao Z."/>
        </authorList>
    </citation>
    <scope>NUCLEOTIDE SEQUENCE [LARGE SCALE GENOMIC DNA]</scope>
    <source>
        <strain evidence="3 4">139Z-12</strain>
    </source>
</reference>
<feature type="compositionally biased region" description="Polar residues" evidence="1">
    <location>
        <begin position="12"/>
        <end position="32"/>
    </location>
</feature>
<feature type="compositionally biased region" description="Low complexity" evidence="1">
    <location>
        <begin position="129"/>
        <end position="236"/>
    </location>
</feature>
<gene>
    <name evidence="3" type="ORF">COO92_18695</name>
</gene>
<protein>
    <recommendedName>
        <fullName evidence="2">Phasin domain-containing protein</fullName>
    </recommendedName>
</protein>
<evidence type="ECO:0000259" key="2">
    <source>
        <dbReference type="Pfam" id="PF09361"/>
    </source>
</evidence>
<evidence type="ECO:0000256" key="1">
    <source>
        <dbReference type="SAM" id="MobiDB-lite"/>
    </source>
</evidence>